<keyword evidence="5 7" id="KW-0975">Bacterial flagellum</keyword>
<keyword evidence="10" id="KW-1185">Reference proteome</keyword>
<proteinExistence type="inferred from homology"/>
<dbReference type="InterPro" id="IPR052205">
    <property type="entry name" value="FliO/MopB"/>
</dbReference>
<feature type="transmembrane region" description="Helical" evidence="7">
    <location>
        <begin position="28"/>
        <end position="49"/>
    </location>
</feature>
<name>A0A1H8QTC5_9GAMM</name>
<dbReference type="GO" id="GO:0044781">
    <property type="term" value="P:bacterial-type flagellum organization"/>
    <property type="evidence" value="ECO:0007669"/>
    <property type="project" value="UniProtKB-UniRule"/>
</dbReference>
<protein>
    <recommendedName>
        <fullName evidence="7">Flagellar protein</fullName>
    </recommendedName>
</protein>
<accession>A0A1H8QTC5</accession>
<keyword evidence="4 7" id="KW-0472">Membrane</keyword>
<evidence type="ECO:0000256" key="5">
    <source>
        <dbReference type="ARBA" id="ARBA00023143"/>
    </source>
</evidence>
<reference evidence="9 10" key="1">
    <citation type="submission" date="2016-10" db="EMBL/GenBank/DDBJ databases">
        <authorList>
            <person name="de Groot N.N."/>
        </authorList>
    </citation>
    <scope>NUCLEOTIDE SEQUENCE [LARGE SCALE GENOMIC DNA]</scope>
    <source>
        <strain evidence="9 10">CGMCC 1.6291</strain>
    </source>
</reference>
<dbReference type="GO" id="GO:0009425">
    <property type="term" value="C:bacterial-type flagellum basal body"/>
    <property type="evidence" value="ECO:0007669"/>
    <property type="project" value="UniProtKB-SubCell"/>
</dbReference>
<evidence type="ECO:0000256" key="8">
    <source>
        <dbReference type="SAM" id="MobiDB-lite"/>
    </source>
</evidence>
<evidence type="ECO:0000256" key="4">
    <source>
        <dbReference type="ARBA" id="ARBA00023136"/>
    </source>
</evidence>
<feature type="region of interest" description="Disordered" evidence="8">
    <location>
        <begin position="111"/>
        <end position="143"/>
    </location>
</feature>
<sequence>MLVCANFLASGLVLAGEAEGSPGVDATALTRVVIGLVVVLLLVVVLGWAMRRFGNYGAASSGQLRVLSGVSVGTRERVVLLQVGEQQLLVGVAPGRVQTLHVLDKPLEGASGDAVRQGAPGQQGSPFAQRLRQVMRPDEKRQQ</sequence>
<organism evidence="9 10">
    <name type="scientific">Aquisalimonas asiatica</name>
    <dbReference type="NCBI Taxonomy" id="406100"/>
    <lineage>
        <taxon>Bacteria</taxon>
        <taxon>Pseudomonadati</taxon>
        <taxon>Pseudomonadota</taxon>
        <taxon>Gammaproteobacteria</taxon>
        <taxon>Chromatiales</taxon>
        <taxon>Ectothiorhodospiraceae</taxon>
        <taxon>Aquisalimonas</taxon>
    </lineage>
</organism>
<dbReference type="PANTHER" id="PTHR38766:SF1">
    <property type="entry name" value="FLAGELLAR PROTEIN FLIO"/>
    <property type="match status" value="1"/>
</dbReference>
<keyword evidence="9" id="KW-0966">Cell projection</keyword>
<evidence type="ECO:0000313" key="9">
    <source>
        <dbReference type="EMBL" id="SEO57191.1"/>
    </source>
</evidence>
<dbReference type="OrthoDB" id="5741235at2"/>
<dbReference type="EMBL" id="FOEG01000001">
    <property type="protein sequence ID" value="SEO57191.1"/>
    <property type="molecule type" value="Genomic_DNA"/>
</dbReference>
<keyword evidence="1 7" id="KW-1003">Cell membrane</keyword>
<dbReference type="GO" id="GO:0005886">
    <property type="term" value="C:plasma membrane"/>
    <property type="evidence" value="ECO:0007669"/>
    <property type="project" value="UniProtKB-SubCell"/>
</dbReference>
<dbReference type="PANTHER" id="PTHR38766">
    <property type="entry name" value="FLAGELLAR PROTEIN FLIO"/>
    <property type="match status" value="1"/>
</dbReference>
<dbReference type="AlphaFoldDB" id="A0A1H8QTC5"/>
<keyword evidence="3 7" id="KW-1133">Transmembrane helix</keyword>
<evidence type="ECO:0000256" key="7">
    <source>
        <dbReference type="RuleBase" id="RU362064"/>
    </source>
</evidence>
<evidence type="ECO:0000256" key="6">
    <source>
        <dbReference type="ARBA" id="ARBA00037937"/>
    </source>
</evidence>
<evidence type="ECO:0000313" key="10">
    <source>
        <dbReference type="Proteomes" id="UP000199657"/>
    </source>
</evidence>
<keyword evidence="9" id="KW-0282">Flagellum</keyword>
<dbReference type="InterPro" id="IPR022781">
    <property type="entry name" value="Flagellar_biosynth_FliO"/>
</dbReference>
<dbReference type="Proteomes" id="UP000199657">
    <property type="component" value="Unassembled WGS sequence"/>
</dbReference>
<gene>
    <name evidence="9" type="ORF">SAMN04488052_101760</name>
</gene>
<dbReference type="STRING" id="406100.SAMN04488052_101760"/>
<evidence type="ECO:0000256" key="3">
    <source>
        <dbReference type="ARBA" id="ARBA00022989"/>
    </source>
</evidence>
<evidence type="ECO:0000256" key="2">
    <source>
        <dbReference type="ARBA" id="ARBA00022692"/>
    </source>
</evidence>
<comment type="similarity">
    <text evidence="6 7">Belongs to the FliO/MopB family.</text>
</comment>
<dbReference type="Pfam" id="PF04347">
    <property type="entry name" value="FliO"/>
    <property type="match status" value="1"/>
</dbReference>
<evidence type="ECO:0000256" key="1">
    <source>
        <dbReference type="ARBA" id="ARBA00022475"/>
    </source>
</evidence>
<dbReference type="NCBIfam" id="TIGR03500">
    <property type="entry name" value="FliO_TIGR"/>
    <property type="match status" value="1"/>
</dbReference>
<keyword evidence="2 7" id="KW-0812">Transmembrane</keyword>
<keyword evidence="9" id="KW-0969">Cilium</keyword>
<comment type="subcellular location">
    <subcellularLocation>
        <location evidence="7">Cell membrane</location>
    </subcellularLocation>
    <subcellularLocation>
        <location evidence="7">Bacterial flagellum basal body</location>
    </subcellularLocation>
</comment>